<organism evidence="1">
    <name type="scientific">Pseudomonas iranensis</name>
    <dbReference type="NCBI Taxonomy" id="2745503"/>
    <lineage>
        <taxon>Bacteria</taxon>
        <taxon>Pseudomonadati</taxon>
        <taxon>Pseudomonadota</taxon>
        <taxon>Gammaproteobacteria</taxon>
        <taxon>Pseudomonadales</taxon>
        <taxon>Pseudomonadaceae</taxon>
        <taxon>Pseudomonas</taxon>
    </lineage>
</organism>
<dbReference type="EMBL" id="CP157354">
    <property type="protein sequence ID" value="XBL98875.1"/>
    <property type="molecule type" value="Genomic_DNA"/>
</dbReference>
<reference evidence="1" key="1">
    <citation type="submission" date="2024-05" db="EMBL/GenBank/DDBJ databases">
        <title>Draft genome sequence of Pseudomonas iranensis M7D1.</title>
        <authorList>
            <person name="Miller S.L."/>
            <person name="Nsubuga A."/>
            <person name="Lu N."/>
            <person name="King J."/>
            <person name="Shears P."/>
            <person name="Lawson P.A."/>
        </authorList>
    </citation>
    <scope>NUCLEOTIDE SEQUENCE</scope>
    <source>
        <strain evidence="1">M7D1</strain>
    </source>
</reference>
<proteinExistence type="predicted"/>
<name>A0AAU7F4X4_9PSED</name>
<dbReference type="AlphaFoldDB" id="A0AAU7F4X4"/>
<accession>A0AAU7F4X4</accession>
<protein>
    <submittedName>
        <fullName evidence="1">Uncharacterized protein</fullName>
    </submittedName>
</protein>
<gene>
    <name evidence="1" type="ORF">ABHN08_13245</name>
</gene>
<evidence type="ECO:0000313" key="1">
    <source>
        <dbReference type="EMBL" id="XBL98875.1"/>
    </source>
</evidence>
<sequence length="180" mass="20508">MQDEWNELAKVVQKPTCEMIRDAKQTYLKLIIPGVSTQEMDTRKLQLKAYQQYRDVPKKGGYAPGPFPLRWRECTTTWISRLVVASKGSEALTIHLPISDSLQTTDFSLALTIAYQLEAERDVMHETCFVLRDLHIVSSPYRRDPTRGVFKLDSADSLPIGISKSQFILFKKEDLGTIDA</sequence>